<evidence type="ECO:0000256" key="2">
    <source>
        <dbReference type="ARBA" id="ARBA00022475"/>
    </source>
</evidence>
<dbReference type="PANTHER" id="PTHR30213:SF0">
    <property type="entry name" value="UPF0761 MEMBRANE PROTEIN YIHY"/>
    <property type="match status" value="1"/>
</dbReference>
<proteinExistence type="predicted"/>
<dbReference type="AlphaFoldDB" id="A0A2P7AN31"/>
<evidence type="ECO:0000256" key="6">
    <source>
        <dbReference type="SAM" id="Phobius"/>
    </source>
</evidence>
<evidence type="ECO:0000256" key="3">
    <source>
        <dbReference type="ARBA" id="ARBA00022692"/>
    </source>
</evidence>
<evidence type="ECO:0000256" key="1">
    <source>
        <dbReference type="ARBA" id="ARBA00004651"/>
    </source>
</evidence>
<protein>
    <submittedName>
        <fullName evidence="7">Ribonuclease</fullName>
    </submittedName>
</protein>
<dbReference type="GO" id="GO:0005886">
    <property type="term" value="C:plasma membrane"/>
    <property type="evidence" value="ECO:0007669"/>
    <property type="project" value="UniProtKB-SubCell"/>
</dbReference>
<evidence type="ECO:0000256" key="5">
    <source>
        <dbReference type="ARBA" id="ARBA00023136"/>
    </source>
</evidence>
<name>A0A2P7AN31_9HYPH</name>
<feature type="non-terminal residue" evidence="7">
    <location>
        <position position="101"/>
    </location>
</feature>
<gene>
    <name evidence="7" type="ORF">CU102_28215</name>
</gene>
<feature type="transmembrane region" description="Helical" evidence="6">
    <location>
        <begin position="66"/>
        <end position="84"/>
    </location>
</feature>
<keyword evidence="2" id="KW-1003">Cell membrane</keyword>
<reference evidence="8" key="1">
    <citation type="submission" date="2017-11" db="EMBL/GenBank/DDBJ databases">
        <authorList>
            <person name="Kuznetsova I."/>
            <person name="Sazanova A."/>
            <person name="Chirak E."/>
            <person name="Safronova V."/>
            <person name="Willems A."/>
        </authorList>
    </citation>
    <scope>NUCLEOTIDE SEQUENCE [LARGE SCALE GENOMIC DNA]</scope>
    <source>
        <strain evidence="8">STM 196</strain>
    </source>
</reference>
<dbReference type="Pfam" id="PF03631">
    <property type="entry name" value="Virul_fac_BrkB"/>
    <property type="match status" value="1"/>
</dbReference>
<dbReference type="PANTHER" id="PTHR30213">
    <property type="entry name" value="INNER MEMBRANE PROTEIN YHJD"/>
    <property type="match status" value="1"/>
</dbReference>
<dbReference type="InterPro" id="IPR017039">
    <property type="entry name" value="Virul_fac_BrkB"/>
</dbReference>
<organism evidence="7 8">
    <name type="scientific">Phyllobacterium brassicacearum</name>
    <dbReference type="NCBI Taxonomy" id="314235"/>
    <lineage>
        <taxon>Bacteria</taxon>
        <taxon>Pseudomonadati</taxon>
        <taxon>Pseudomonadota</taxon>
        <taxon>Alphaproteobacteria</taxon>
        <taxon>Hyphomicrobiales</taxon>
        <taxon>Phyllobacteriaceae</taxon>
        <taxon>Phyllobacterium</taxon>
    </lineage>
</organism>
<evidence type="ECO:0000313" key="7">
    <source>
        <dbReference type="EMBL" id="PSH55633.1"/>
    </source>
</evidence>
<dbReference type="RefSeq" id="WP_210204798.1">
    <property type="nucleotide sequence ID" value="NZ_PGGO01000066.1"/>
</dbReference>
<sequence>MLIAAGATFYLLLALFPALTAFVSLYGFLADRAAIAGTTSMFIGILPMDSINLIRSQLEALAAQDTKVLSLGFFIGLFVALWSANNGIKAIFEALNVAYSE</sequence>
<keyword evidence="3 6" id="KW-0812">Transmembrane</keyword>
<keyword evidence="8" id="KW-1185">Reference proteome</keyword>
<comment type="subcellular location">
    <subcellularLocation>
        <location evidence="1">Cell membrane</location>
        <topology evidence="1">Multi-pass membrane protein</topology>
    </subcellularLocation>
</comment>
<feature type="transmembrane region" description="Helical" evidence="6">
    <location>
        <begin position="7"/>
        <end position="28"/>
    </location>
</feature>
<accession>A0A2P7AN31</accession>
<keyword evidence="5 6" id="KW-0472">Membrane</keyword>
<comment type="caution">
    <text evidence="7">The sequence shown here is derived from an EMBL/GenBank/DDBJ whole genome shotgun (WGS) entry which is preliminary data.</text>
</comment>
<evidence type="ECO:0000313" key="8">
    <source>
        <dbReference type="Proteomes" id="UP000241444"/>
    </source>
</evidence>
<evidence type="ECO:0000256" key="4">
    <source>
        <dbReference type="ARBA" id="ARBA00022989"/>
    </source>
</evidence>
<dbReference type="EMBL" id="PGGO01000066">
    <property type="protein sequence ID" value="PSH55633.1"/>
    <property type="molecule type" value="Genomic_DNA"/>
</dbReference>
<feature type="transmembrane region" description="Helical" evidence="6">
    <location>
        <begin position="34"/>
        <end position="54"/>
    </location>
</feature>
<dbReference type="Proteomes" id="UP000241444">
    <property type="component" value="Unassembled WGS sequence"/>
</dbReference>
<keyword evidence="4 6" id="KW-1133">Transmembrane helix</keyword>